<dbReference type="Gene3D" id="1.20.120.450">
    <property type="entry name" value="dinb family like domain"/>
    <property type="match status" value="1"/>
</dbReference>
<keyword evidence="4" id="KW-1185">Reference proteome</keyword>
<proteinExistence type="predicted"/>
<dbReference type="InterPro" id="IPR034660">
    <property type="entry name" value="DinB/YfiT-like"/>
</dbReference>
<dbReference type="Proteomes" id="UP001596512">
    <property type="component" value="Unassembled WGS sequence"/>
</dbReference>
<gene>
    <name evidence="3" type="ORF">ACFQV2_09130</name>
</gene>
<feature type="domain" description="Mycothiol-dependent maleylpyruvate isomerase metal-binding" evidence="2">
    <location>
        <begin position="8"/>
        <end position="130"/>
    </location>
</feature>
<evidence type="ECO:0000313" key="3">
    <source>
        <dbReference type="EMBL" id="MFC7613718.1"/>
    </source>
</evidence>
<accession>A0ABW2TKF7</accession>
<dbReference type="InterPro" id="IPR024344">
    <property type="entry name" value="MDMPI_metal-binding"/>
</dbReference>
<reference evidence="4" key="1">
    <citation type="journal article" date="2019" name="Int. J. Syst. Evol. Microbiol.">
        <title>The Global Catalogue of Microorganisms (GCM) 10K type strain sequencing project: providing services to taxonomists for standard genome sequencing and annotation.</title>
        <authorList>
            <consortium name="The Broad Institute Genomics Platform"/>
            <consortium name="The Broad Institute Genome Sequencing Center for Infectious Disease"/>
            <person name="Wu L."/>
            <person name="Ma J."/>
        </authorList>
    </citation>
    <scope>NUCLEOTIDE SEQUENCE [LARGE SCALE GENOMIC DNA]</scope>
    <source>
        <strain evidence="4">JCM 17695</strain>
    </source>
</reference>
<evidence type="ECO:0000259" key="2">
    <source>
        <dbReference type="Pfam" id="PF11716"/>
    </source>
</evidence>
<dbReference type="NCBIfam" id="TIGR03086">
    <property type="entry name" value="TIGR03086 family metal-binding protein"/>
    <property type="match status" value="1"/>
</dbReference>
<dbReference type="Pfam" id="PF11716">
    <property type="entry name" value="MDMPI_N"/>
    <property type="match status" value="1"/>
</dbReference>
<feature type="region of interest" description="Disordered" evidence="1">
    <location>
        <begin position="52"/>
        <end position="72"/>
    </location>
</feature>
<evidence type="ECO:0000256" key="1">
    <source>
        <dbReference type="SAM" id="MobiDB-lite"/>
    </source>
</evidence>
<dbReference type="EMBL" id="JBHTEY010000004">
    <property type="protein sequence ID" value="MFC7613718.1"/>
    <property type="molecule type" value="Genomic_DNA"/>
</dbReference>
<comment type="caution">
    <text evidence="3">The sequence shown here is derived from an EMBL/GenBank/DDBJ whole genome shotgun (WGS) entry which is preliminary data.</text>
</comment>
<dbReference type="NCBIfam" id="TIGR03083">
    <property type="entry name" value="maleylpyruvate isomerase family mycothiol-dependent enzyme"/>
    <property type="match status" value="1"/>
</dbReference>
<name>A0ABW2TKF7_9PSEU</name>
<dbReference type="SUPFAM" id="SSF109854">
    <property type="entry name" value="DinB/YfiT-like putative metalloenzymes"/>
    <property type="match status" value="1"/>
</dbReference>
<sequence>MDHKLMARAAEATIGVARTVTPEQYGLPTPCPEWDVRALINHVTHWSAVVSERTARKLPPPADGSEDEGTDYTGGDWPAFFAERVERSVAAWGEPGAWEGETVMAASPMPAQTIGSMLFCDLVMHGWDLAVSTGQTYTVPDEVGEAALRVMEEIAEMGRQWGAFGPEVAVPADAPALDRALAMSGRDPAWRP</sequence>
<evidence type="ECO:0000313" key="4">
    <source>
        <dbReference type="Proteomes" id="UP001596512"/>
    </source>
</evidence>
<dbReference type="InterPro" id="IPR017520">
    <property type="entry name" value="CHP03086"/>
</dbReference>
<dbReference type="InterPro" id="IPR017517">
    <property type="entry name" value="Maleyloyr_isom"/>
</dbReference>
<organism evidence="3 4">
    <name type="scientific">Actinokineospora soli</name>
    <dbReference type="NCBI Taxonomy" id="1048753"/>
    <lineage>
        <taxon>Bacteria</taxon>
        <taxon>Bacillati</taxon>
        <taxon>Actinomycetota</taxon>
        <taxon>Actinomycetes</taxon>
        <taxon>Pseudonocardiales</taxon>
        <taxon>Pseudonocardiaceae</taxon>
        <taxon>Actinokineospora</taxon>
    </lineage>
</organism>
<protein>
    <submittedName>
        <fullName evidence="3">TIGR03086 family metal-binding protein</fullName>
    </submittedName>
</protein>